<dbReference type="AlphaFoldDB" id="K8P836"/>
<evidence type="ECO:0000313" key="1">
    <source>
        <dbReference type="EMBL" id="EKS38717.1"/>
    </source>
</evidence>
<proteinExistence type="predicted"/>
<name>K8P836_9BRAD</name>
<dbReference type="EMBL" id="AGWY01000006">
    <property type="protein sequence ID" value="EKS38717.1"/>
    <property type="molecule type" value="Genomic_DNA"/>
</dbReference>
<sequence length="252" mass="28400">MPTLYKAQLAEKSSYETDAVYIRGWLSEHFADVLGILHFDDEHGKLGDFERRFDDSIQEATNDLLEEISSILFEALCRMDTMPVGVMMATLTKIAKQPALGLSATLPGAVDWLLACHYQRGEEKPGTFWQDAIRISAKGLEAPQPPTEFGLRNSAIRAQGTVRQWRRKGRPQIDAHETLAANLGSIFLRYQSRITRVTDVGTPEGSVSKERGDFLDFVESVLPPLNTVLRKRDLARVTPLTIVRQATRIYRR</sequence>
<gene>
    <name evidence="1" type="ORF">HMPREF9696_01186</name>
</gene>
<reference evidence="1 2" key="1">
    <citation type="submission" date="2012-04" db="EMBL/GenBank/DDBJ databases">
        <title>The Genome Sequence of Afipia clevelandensis ATCC 49720.</title>
        <authorList>
            <consortium name="The Broad Institute Genome Sequencing Platform"/>
            <person name="Earl A."/>
            <person name="Ward D."/>
            <person name="Feldgarden M."/>
            <person name="Gevers D."/>
            <person name="Huys G."/>
            <person name="Walker B."/>
            <person name="Young S.K."/>
            <person name="Zeng Q."/>
            <person name="Gargeya S."/>
            <person name="Fitzgerald M."/>
            <person name="Haas B."/>
            <person name="Abouelleil A."/>
            <person name="Alvarado L."/>
            <person name="Arachchi H.M."/>
            <person name="Berlin A."/>
            <person name="Chapman S.B."/>
            <person name="Goldberg J."/>
            <person name="Griggs A."/>
            <person name="Gujja S."/>
            <person name="Hansen M."/>
            <person name="Howarth C."/>
            <person name="Imamovic A."/>
            <person name="Larimer J."/>
            <person name="McCowen C."/>
            <person name="Montmayeur A."/>
            <person name="Murphy C."/>
            <person name="Neiman D."/>
            <person name="Pearson M."/>
            <person name="Priest M."/>
            <person name="Roberts A."/>
            <person name="Saif S."/>
            <person name="Shea T."/>
            <person name="Sisk P."/>
            <person name="Sykes S."/>
            <person name="Wortman J."/>
            <person name="Nusbaum C."/>
            <person name="Birren B."/>
        </authorList>
    </citation>
    <scope>NUCLEOTIDE SEQUENCE [LARGE SCALE GENOMIC DNA]</scope>
    <source>
        <strain evidence="1 2">ATCC 49720</strain>
    </source>
</reference>
<accession>K8P836</accession>
<organism evidence="1 2">
    <name type="scientific">Afipia clevelandensis ATCC 49720</name>
    <dbReference type="NCBI Taxonomy" id="883079"/>
    <lineage>
        <taxon>Bacteria</taxon>
        <taxon>Pseudomonadati</taxon>
        <taxon>Pseudomonadota</taxon>
        <taxon>Alphaproteobacteria</taxon>
        <taxon>Hyphomicrobiales</taxon>
        <taxon>Nitrobacteraceae</taxon>
        <taxon>Afipia</taxon>
    </lineage>
</organism>
<dbReference type="HOGENOM" id="CLU_1101065_0_0_5"/>
<evidence type="ECO:0000313" key="2">
    <source>
        <dbReference type="Proteomes" id="UP000001095"/>
    </source>
</evidence>
<dbReference type="RefSeq" id="WP_002712052.1">
    <property type="nucleotide sequence ID" value="NZ_KB375281.1"/>
</dbReference>
<dbReference type="OrthoDB" id="8255918at2"/>
<protein>
    <submittedName>
        <fullName evidence="1">Uncharacterized protein</fullName>
    </submittedName>
</protein>
<keyword evidence="2" id="KW-1185">Reference proteome</keyword>
<dbReference type="Proteomes" id="UP000001095">
    <property type="component" value="Unassembled WGS sequence"/>
</dbReference>
<comment type="caution">
    <text evidence="1">The sequence shown here is derived from an EMBL/GenBank/DDBJ whole genome shotgun (WGS) entry which is preliminary data.</text>
</comment>